<keyword evidence="4 11" id="KW-0237">DNA synthesis</keyword>
<evidence type="ECO:0000256" key="4">
    <source>
        <dbReference type="ARBA" id="ARBA00022634"/>
    </source>
</evidence>
<dbReference type="CDD" id="cd02888">
    <property type="entry name" value="RNR_II_dimer"/>
    <property type="match status" value="1"/>
</dbReference>
<keyword evidence="3 11" id="KW-0846">Cobalamin</keyword>
<dbReference type="InterPro" id="IPR050862">
    <property type="entry name" value="RdRp_reductase_class-2"/>
</dbReference>
<comment type="function">
    <text evidence="11">Catalyzes the reduction of ribonucleotides to deoxyribonucleotides. May function to provide a pool of deoxyribonucleotide precursors for DNA repair during oxygen limitation and/or for immediate growth after restoration of oxygen.</text>
</comment>
<dbReference type="PANTHER" id="PTHR43371:SF1">
    <property type="entry name" value="RIBONUCLEOSIDE-DIPHOSPHATE REDUCTASE"/>
    <property type="match status" value="1"/>
</dbReference>
<keyword evidence="8" id="KW-1015">Disulfide bond</keyword>
<evidence type="ECO:0000256" key="9">
    <source>
        <dbReference type="ARBA" id="ARBA00023285"/>
    </source>
</evidence>
<reference evidence="14 15" key="1">
    <citation type="journal article" date="2019" name="Front. Microbiol.">
        <title>Thermoanaerosceptrum fracticalcis gen. nov. sp. nov., a Novel Fumarate-Fermenting Microorganism From a Deep Fractured Carbonate Aquifer of the US Great Basin.</title>
        <authorList>
            <person name="Hamilton-Brehm S.D."/>
            <person name="Stewart L.E."/>
            <person name="Zavarin M."/>
            <person name="Caldwell M."/>
            <person name="Lawson P.A."/>
            <person name="Onstott T.C."/>
            <person name="Grzymski J."/>
            <person name="Neveux I."/>
            <person name="Lollar B.S."/>
            <person name="Russell C.E."/>
            <person name="Moser D.P."/>
        </authorList>
    </citation>
    <scope>NUCLEOTIDE SEQUENCE [LARGE SCALE GENOMIC DNA]</scope>
    <source>
        <strain evidence="14 15">DRI-13</strain>
    </source>
</reference>
<evidence type="ECO:0000313" key="14">
    <source>
        <dbReference type="EMBL" id="QNB46603.1"/>
    </source>
</evidence>
<dbReference type="UniPathway" id="UPA00326"/>
<evidence type="ECO:0000256" key="10">
    <source>
        <dbReference type="ARBA" id="ARBA00047754"/>
    </source>
</evidence>
<dbReference type="EC" id="1.17.4.1" evidence="11"/>
<dbReference type="OrthoDB" id="9762933at2"/>
<comment type="catalytic activity">
    <reaction evidence="10 11">
        <text>a 2'-deoxyribonucleoside 5'-diphosphate + [thioredoxin]-disulfide + H2O = a ribonucleoside 5'-diphosphate + [thioredoxin]-dithiol</text>
        <dbReference type="Rhea" id="RHEA:23252"/>
        <dbReference type="Rhea" id="RHEA-COMP:10698"/>
        <dbReference type="Rhea" id="RHEA-COMP:10700"/>
        <dbReference type="ChEBI" id="CHEBI:15377"/>
        <dbReference type="ChEBI" id="CHEBI:29950"/>
        <dbReference type="ChEBI" id="CHEBI:50058"/>
        <dbReference type="ChEBI" id="CHEBI:57930"/>
        <dbReference type="ChEBI" id="CHEBI:73316"/>
        <dbReference type="EC" id="1.17.4.1"/>
    </reaction>
</comment>
<evidence type="ECO:0000256" key="6">
    <source>
        <dbReference type="ARBA" id="ARBA00023002"/>
    </source>
</evidence>
<dbReference type="InterPro" id="IPR000788">
    <property type="entry name" value="RNR_lg_C"/>
</dbReference>
<evidence type="ECO:0000256" key="7">
    <source>
        <dbReference type="ARBA" id="ARBA00023116"/>
    </source>
</evidence>
<dbReference type="NCBIfam" id="TIGR02504">
    <property type="entry name" value="NrdJ_Z"/>
    <property type="match status" value="1"/>
</dbReference>
<dbReference type="Pfam" id="PF02867">
    <property type="entry name" value="Ribonuc_red_lgC"/>
    <property type="match status" value="1"/>
</dbReference>
<evidence type="ECO:0000313" key="15">
    <source>
        <dbReference type="Proteomes" id="UP000515847"/>
    </source>
</evidence>
<dbReference type="GO" id="GO:0004748">
    <property type="term" value="F:ribonucleoside-diphosphate reductase activity, thioredoxin disulfide as acceptor"/>
    <property type="evidence" value="ECO:0007669"/>
    <property type="project" value="UniProtKB-EC"/>
</dbReference>
<sequence length="573" mass="64283">MKERREPCLSPLALKILEERYLLRDKERHVIETPYDMYRRVAETMGGQEKAPAEQKEWTERFLEGLLNLEWSPASPCLMNAGTPLQQLSACFVLDIEDSMESIFTTLKDAALIYKTGGGVGFHFGKLRERGALVSTTKGYSSGTVAWLKVYDTAVEAIAQGGKRRGAALGVLPVHHPDILSWIKAKAIDREITNFNLSVAITDEFIRAVDRDEYFTLSSPLGHSVRQIPARELWNELCYQAWSTGEPGLFFIDRANRDNPNPHFGRIYGGNPCSEFLAVPYSSCNLASINLEKHLRKLNGGWEFDWEKFRTTIHTVVRFLDNMIDANVLPLPKLQEMALATRPIGLGFMGLARVLKALELGYHTGEGRSFAQSMASFLRQEAEAASRALAGERGVYPAWSGSLWEKKGVRLRHSNLLSIAPTGTIATLTNTSWSLEPEFAPVYQRRILGGKVFWEMDPQLEEKLKELDLDTPELRQELEKKGSIQEIKGIPQEIKNVFVYSLDIKPADHLKMQAVIQEYVDGAISKTINLPASATVAEVAKAYRLAYDLGLKGCTVYRQGTRLDQVLSLTKTK</sequence>
<dbReference type="SUPFAM" id="SSF48168">
    <property type="entry name" value="R1 subunit of ribonucleotide reductase, N-terminal domain"/>
    <property type="match status" value="1"/>
</dbReference>
<evidence type="ECO:0000259" key="13">
    <source>
        <dbReference type="Pfam" id="PF02867"/>
    </source>
</evidence>
<dbReference type="GO" id="GO:0031419">
    <property type="term" value="F:cobalamin binding"/>
    <property type="evidence" value="ECO:0007669"/>
    <property type="project" value="UniProtKB-KW"/>
</dbReference>
<dbReference type="Proteomes" id="UP000515847">
    <property type="component" value="Chromosome"/>
</dbReference>
<dbReference type="Gene3D" id="3.20.70.20">
    <property type="match status" value="1"/>
</dbReference>
<dbReference type="PANTHER" id="PTHR43371">
    <property type="entry name" value="VITAMIN B12-DEPENDENT RIBONUCLEOTIDE REDUCTASE"/>
    <property type="match status" value="1"/>
</dbReference>
<dbReference type="KEGG" id="tfr:BR63_09965"/>
<gene>
    <name evidence="14" type="ORF">BR63_09965</name>
</gene>
<evidence type="ECO:0000256" key="3">
    <source>
        <dbReference type="ARBA" id="ARBA00022628"/>
    </source>
</evidence>
<dbReference type="EMBL" id="CP045798">
    <property type="protein sequence ID" value="QNB46603.1"/>
    <property type="molecule type" value="Genomic_DNA"/>
</dbReference>
<dbReference type="InterPro" id="IPR013509">
    <property type="entry name" value="RNR_lsu_N"/>
</dbReference>
<accession>A0A7G6E3E9</accession>
<feature type="domain" description="Ribonucleotide reductase large subunit N-terminal" evidence="12">
    <location>
        <begin position="9"/>
        <end position="85"/>
    </location>
</feature>
<evidence type="ECO:0000259" key="12">
    <source>
        <dbReference type="Pfam" id="PF00317"/>
    </source>
</evidence>
<keyword evidence="7" id="KW-0215">Deoxyribonucleotide synthesis</keyword>
<dbReference type="GO" id="GO:0005524">
    <property type="term" value="F:ATP binding"/>
    <property type="evidence" value="ECO:0007669"/>
    <property type="project" value="InterPro"/>
</dbReference>
<dbReference type="InterPro" id="IPR008926">
    <property type="entry name" value="RNR_R1-su_N"/>
</dbReference>
<evidence type="ECO:0000256" key="1">
    <source>
        <dbReference type="ARBA" id="ARBA00001922"/>
    </source>
</evidence>
<name>A0A7G6E3E9_THEFR</name>
<dbReference type="InterPro" id="IPR013344">
    <property type="entry name" value="RNR_NrdJ/NrdZ"/>
</dbReference>
<evidence type="ECO:0000256" key="2">
    <source>
        <dbReference type="ARBA" id="ARBA00007405"/>
    </source>
</evidence>
<evidence type="ECO:0000256" key="5">
    <source>
        <dbReference type="ARBA" id="ARBA00022741"/>
    </source>
</evidence>
<comment type="similarity">
    <text evidence="2 11">Belongs to the ribonucleoside diphosphate reductase class-2 family.</text>
</comment>
<dbReference type="RefSeq" id="WP_051965636.1">
    <property type="nucleotide sequence ID" value="NZ_CP045798.1"/>
</dbReference>
<dbReference type="SUPFAM" id="SSF51998">
    <property type="entry name" value="PFL-like glycyl radical enzymes"/>
    <property type="match status" value="1"/>
</dbReference>
<keyword evidence="5 11" id="KW-0547">Nucleotide-binding</keyword>
<evidence type="ECO:0000256" key="8">
    <source>
        <dbReference type="ARBA" id="ARBA00023157"/>
    </source>
</evidence>
<comment type="cofactor">
    <cofactor evidence="1 11">
        <name>adenosylcob(III)alamin</name>
        <dbReference type="ChEBI" id="CHEBI:18408"/>
    </cofactor>
</comment>
<dbReference type="GO" id="GO:0009263">
    <property type="term" value="P:deoxyribonucleotide biosynthetic process"/>
    <property type="evidence" value="ECO:0007669"/>
    <property type="project" value="UniProtKB-KW"/>
</dbReference>
<keyword evidence="9 11" id="KW-0170">Cobalt</keyword>
<dbReference type="Pfam" id="PF00317">
    <property type="entry name" value="Ribonuc_red_lgN"/>
    <property type="match status" value="1"/>
</dbReference>
<organism evidence="14 15">
    <name type="scientific">Thermanaerosceptrum fracticalcis</name>
    <dbReference type="NCBI Taxonomy" id="1712410"/>
    <lineage>
        <taxon>Bacteria</taxon>
        <taxon>Bacillati</taxon>
        <taxon>Bacillota</taxon>
        <taxon>Clostridia</taxon>
        <taxon>Eubacteriales</taxon>
        <taxon>Peptococcaceae</taxon>
        <taxon>Thermanaerosceptrum</taxon>
    </lineage>
</organism>
<keyword evidence="6 11" id="KW-0560">Oxidoreductase</keyword>
<proteinExistence type="inferred from homology"/>
<keyword evidence="15" id="KW-1185">Reference proteome</keyword>
<dbReference type="GO" id="GO:0071897">
    <property type="term" value="P:DNA biosynthetic process"/>
    <property type="evidence" value="ECO:0007669"/>
    <property type="project" value="UniProtKB-KW"/>
</dbReference>
<dbReference type="PRINTS" id="PR01183">
    <property type="entry name" value="RIBORDTASEM1"/>
</dbReference>
<dbReference type="AlphaFoldDB" id="A0A7G6E3E9"/>
<protein>
    <recommendedName>
        <fullName evidence="11">Vitamin B12-dependent ribonucleotide reductase</fullName>
        <ecNumber evidence="11">1.17.4.1</ecNumber>
    </recommendedName>
</protein>
<evidence type="ECO:0000256" key="11">
    <source>
        <dbReference type="RuleBase" id="RU364064"/>
    </source>
</evidence>
<feature type="domain" description="Ribonucleotide reductase large subunit C-terminal" evidence="13">
    <location>
        <begin position="89"/>
        <end position="557"/>
    </location>
</feature>